<protein>
    <recommendedName>
        <fullName evidence="4">Histidine kinase N-terminal 7TM region domain-containing protein</fullName>
    </recommendedName>
</protein>
<gene>
    <name evidence="2" type="ORF">P0M35_02685</name>
</gene>
<organism evidence="2 3">
    <name type="scientific">Stygiobacter electus</name>
    <dbReference type="NCBI Taxonomy" id="3032292"/>
    <lineage>
        <taxon>Bacteria</taxon>
        <taxon>Pseudomonadati</taxon>
        <taxon>Ignavibacteriota</taxon>
        <taxon>Ignavibacteria</taxon>
        <taxon>Ignavibacteriales</taxon>
        <taxon>Melioribacteraceae</taxon>
        <taxon>Stygiobacter</taxon>
    </lineage>
</organism>
<feature type="transmembrane region" description="Helical" evidence="1">
    <location>
        <begin position="94"/>
        <end position="115"/>
    </location>
</feature>
<evidence type="ECO:0008006" key="4">
    <source>
        <dbReference type="Google" id="ProtNLM"/>
    </source>
</evidence>
<dbReference type="RefSeq" id="WP_321534805.1">
    <property type="nucleotide sequence ID" value="NZ_JARGDL010000002.1"/>
</dbReference>
<dbReference type="AlphaFoldDB" id="A0AAE3TBP2"/>
<sequence>MNLDGIISLLIACIELVFIVNALIFSKKNLVNKFTIAILILLFGYQFFEFLICFVGLKSQFVIYLAFVDITLLPPLGLYTSLLFAGKLRNYHKLIFIPALFFVVLYAFLIGQLAVTKCTVLYASYHYPLGNLYATFYYLPIIGSMIILNKKWGFETDPKKKMLTRTHFFGYAFTFIPAMIFAIFFPIFITAVESLLCKMAFVLATFLFVFILKNKD</sequence>
<keyword evidence="1" id="KW-0472">Membrane</keyword>
<accession>A0AAE3TBP2</accession>
<name>A0AAE3TBP2_9BACT</name>
<feature type="transmembrane region" description="Helical" evidence="1">
    <location>
        <begin position="6"/>
        <end position="24"/>
    </location>
</feature>
<keyword evidence="1" id="KW-0812">Transmembrane</keyword>
<comment type="caution">
    <text evidence="2">The sequence shown here is derived from an EMBL/GenBank/DDBJ whole genome shotgun (WGS) entry which is preliminary data.</text>
</comment>
<evidence type="ECO:0000313" key="3">
    <source>
        <dbReference type="Proteomes" id="UP001221302"/>
    </source>
</evidence>
<dbReference type="EMBL" id="JARGDL010000002">
    <property type="protein sequence ID" value="MDF1611040.1"/>
    <property type="molecule type" value="Genomic_DNA"/>
</dbReference>
<keyword evidence="3" id="KW-1185">Reference proteome</keyword>
<feature type="transmembrane region" description="Helical" evidence="1">
    <location>
        <begin position="168"/>
        <end position="189"/>
    </location>
</feature>
<proteinExistence type="predicted"/>
<reference evidence="2" key="1">
    <citation type="submission" date="2023-03" db="EMBL/GenBank/DDBJ databases">
        <title>Stygiobacter electus gen. nov., sp. nov., facultatively anaerobic thermotolerant bacterium of the class Ignavibacteria from a well of Yessentuki mineral water deposit.</title>
        <authorList>
            <person name="Podosokorskaya O.A."/>
            <person name="Elcheninov A.G."/>
            <person name="Petrova N.F."/>
            <person name="Zavarzina D.G."/>
            <person name="Kublanov I.V."/>
            <person name="Merkel A.Y."/>
        </authorList>
    </citation>
    <scope>NUCLEOTIDE SEQUENCE</scope>
    <source>
        <strain evidence="2">09-Me</strain>
    </source>
</reference>
<evidence type="ECO:0000313" key="2">
    <source>
        <dbReference type="EMBL" id="MDF1611040.1"/>
    </source>
</evidence>
<dbReference type="Proteomes" id="UP001221302">
    <property type="component" value="Unassembled WGS sequence"/>
</dbReference>
<evidence type="ECO:0000256" key="1">
    <source>
        <dbReference type="SAM" id="Phobius"/>
    </source>
</evidence>
<feature type="transmembrane region" description="Helical" evidence="1">
    <location>
        <begin position="195"/>
        <end position="212"/>
    </location>
</feature>
<keyword evidence="1" id="KW-1133">Transmembrane helix</keyword>
<feature type="transmembrane region" description="Helical" evidence="1">
    <location>
        <begin position="36"/>
        <end position="57"/>
    </location>
</feature>
<feature type="transmembrane region" description="Helical" evidence="1">
    <location>
        <begin position="63"/>
        <end position="82"/>
    </location>
</feature>
<feature type="transmembrane region" description="Helical" evidence="1">
    <location>
        <begin position="127"/>
        <end position="148"/>
    </location>
</feature>